<dbReference type="Proteomes" id="UP000886653">
    <property type="component" value="Unassembled WGS sequence"/>
</dbReference>
<evidence type="ECO:0000313" key="1">
    <source>
        <dbReference type="EMBL" id="KAG0146649.1"/>
    </source>
</evidence>
<dbReference type="EMBL" id="MU167258">
    <property type="protein sequence ID" value="KAG0146649.1"/>
    <property type="molecule type" value="Genomic_DNA"/>
</dbReference>
<evidence type="ECO:0000313" key="2">
    <source>
        <dbReference type="Proteomes" id="UP000886653"/>
    </source>
</evidence>
<organism evidence="1 2">
    <name type="scientific">Cronartium quercuum f. sp. fusiforme G11</name>
    <dbReference type="NCBI Taxonomy" id="708437"/>
    <lineage>
        <taxon>Eukaryota</taxon>
        <taxon>Fungi</taxon>
        <taxon>Dikarya</taxon>
        <taxon>Basidiomycota</taxon>
        <taxon>Pucciniomycotina</taxon>
        <taxon>Pucciniomycetes</taxon>
        <taxon>Pucciniales</taxon>
        <taxon>Coleosporiaceae</taxon>
        <taxon>Cronartium</taxon>
    </lineage>
</organism>
<reference evidence="1" key="1">
    <citation type="submission" date="2013-11" db="EMBL/GenBank/DDBJ databases">
        <title>Genome sequence of the fusiform rust pathogen reveals effectors for host alternation and coevolution with pine.</title>
        <authorList>
            <consortium name="DOE Joint Genome Institute"/>
            <person name="Smith K."/>
            <person name="Pendleton A."/>
            <person name="Kubisiak T."/>
            <person name="Anderson C."/>
            <person name="Salamov A."/>
            <person name="Aerts A."/>
            <person name="Riley R."/>
            <person name="Clum A."/>
            <person name="Lindquist E."/>
            <person name="Ence D."/>
            <person name="Campbell M."/>
            <person name="Kronenberg Z."/>
            <person name="Feau N."/>
            <person name="Dhillon B."/>
            <person name="Hamelin R."/>
            <person name="Burleigh J."/>
            <person name="Smith J."/>
            <person name="Yandell M."/>
            <person name="Nelson C."/>
            <person name="Grigoriev I."/>
            <person name="Davis J."/>
        </authorList>
    </citation>
    <scope>NUCLEOTIDE SEQUENCE</scope>
    <source>
        <strain evidence="1">G11</strain>
    </source>
</reference>
<name>A0A9P6TCD8_9BASI</name>
<comment type="caution">
    <text evidence="1">The sequence shown here is derived from an EMBL/GenBank/DDBJ whole genome shotgun (WGS) entry which is preliminary data.</text>
</comment>
<accession>A0A9P6TCD8</accession>
<sequence length="78" mass="9170">KSKLWWNLTILDPLRRAAAKAQKIMKKERSQKSMKAYHSARNLYIRAIEKEKTISWQLYLSTLKVDTLFQAKKYASGP</sequence>
<proteinExistence type="predicted"/>
<dbReference type="AlphaFoldDB" id="A0A9P6TCD8"/>
<protein>
    <submittedName>
        <fullName evidence="1">Uncharacterized protein</fullName>
    </submittedName>
</protein>
<keyword evidence="2" id="KW-1185">Reference proteome</keyword>
<feature type="non-terminal residue" evidence="1">
    <location>
        <position position="1"/>
    </location>
</feature>
<gene>
    <name evidence="1" type="ORF">CROQUDRAFT_44104</name>
</gene>